<keyword evidence="1" id="KW-1133">Transmembrane helix</keyword>
<evidence type="ECO:0000256" key="1">
    <source>
        <dbReference type="SAM" id="Phobius"/>
    </source>
</evidence>
<dbReference type="EMBL" id="AIMD01000003">
    <property type="protein sequence ID" value="EJF97818.1"/>
    <property type="molecule type" value="Genomic_DNA"/>
</dbReference>
<dbReference type="RefSeq" id="WP_004857684.1">
    <property type="nucleotide sequence ID" value="NZ_JH725050.1"/>
</dbReference>
<dbReference type="OrthoDB" id="32301at2"/>
<dbReference type="CDD" id="cd02437">
    <property type="entry name" value="CCC1_like_1"/>
    <property type="match status" value="1"/>
</dbReference>
<evidence type="ECO:0000313" key="2">
    <source>
        <dbReference type="EMBL" id="EJF97818.1"/>
    </source>
</evidence>
<comment type="caution">
    <text evidence="2">The sequence shown here is derived from an EMBL/GenBank/DDBJ whole genome shotgun (WGS) entry which is preliminary data.</text>
</comment>
<sequence>MLKSFFSFVQRKALSFRSAQKMMIRALKAKEHHAALYLKYAKALKPYSSKQAAIFAEMGMQELKNYKQLLCLSCSNRARTVDSLCDHPALVTSKYSSANACTITSNANARTIASSANAHTATVKKQAPKKPSKTHKQMLLTWIQPGLAGLMDGSVSTLAPIFAAAFATGDTHQTFLIGLSASVGAGLSMGFTEAAHDDGKLSGRGSPLKRGIASGVMTTLGGLGHTLPYLINSFYVATIIAFIIVFFELWAIVWIQNKFMSTPFWRASLQVIIGGALVFATGIFIGSI</sequence>
<evidence type="ECO:0008006" key="4">
    <source>
        <dbReference type="Google" id="ProtNLM"/>
    </source>
</evidence>
<feature type="transmembrane region" description="Helical" evidence="1">
    <location>
        <begin position="267"/>
        <end position="286"/>
    </location>
</feature>
<name>A0A9P2S162_BARTA</name>
<accession>A0A9P2S162</accession>
<dbReference type="Proteomes" id="UP000002648">
    <property type="component" value="Unassembled WGS sequence"/>
</dbReference>
<keyword evidence="1" id="KW-0472">Membrane</keyword>
<protein>
    <recommendedName>
        <fullName evidence="4">BfsE</fullName>
    </recommendedName>
</protein>
<proteinExistence type="predicted"/>
<organism evidence="2 3">
    <name type="scientific">Bartonella taylorii 8TBB</name>
    <dbReference type="NCBI Taxonomy" id="1094560"/>
    <lineage>
        <taxon>Bacteria</taxon>
        <taxon>Pseudomonadati</taxon>
        <taxon>Pseudomonadota</taxon>
        <taxon>Alphaproteobacteria</taxon>
        <taxon>Hyphomicrobiales</taxon>
        <taxon>Bartonellaceae</taxon>
        <taxon>Bartonella</taxon>
    </lineage>
</organism>
<feature type="transmembrane region" description="Helical" evidence="1">
    <location>
        <begin position="237"/>
        <end position="255"/>
    </location>
</feature>
<dbReference type="AlphaFoldDB" id="A0A9P2S162"/>
<keyword evidence="3" id="KW-1185">Reference proteome</keyword>
<gene>
    <name evidence="2" type="ORF">ME9_00084</name>
</gene>
<reference evidence="2 3" key="1">
    <citation type="submission" date="2012-03" db="EMBL/GenBank/DDBJ databases">
        <title>The Genome Sequence of Bartonella taylorii 8TBB.</title>
        <authorList>
            <consortium name="The Broad Institute Genome Sequencing Platform"/>
            <consortium name="The Broad Institute Genome Sequencing Center for Infectious Disease"/>
            <person name="Feldgarden M."/>
            <person name="Kirby J."/>
            <person name="Kosoy M."/>
            <person name="Birtles R."/>
            <person name="Probert W.S."/>
            <person name="Chiaraviglio L."/>
            <person name="Young S.K."/>
            <person name="Zeng Q."/>
            <person name="Gargeya S."/>
            <person name="Fitzgerald M."/>
            <person name="Haas B."/>
            <person name="Abouelleil A."/>
            <person name="Alvarado L."/>
            <person name="Arachchi H.M."/>
            <person name="Berlin A."/>
            <person name="Chapman S.B."/>
            <person name="Gearin G."/>
            <person name="Goldberg J."/>
            <person name="Griggs A."/>
            <person name="Gujja S."/>
            <person name="Hansen M."/>
            <person name="Heiman D."/>
            <person name="Howarth C."/>
            <person name="Larimer J."/>
            <person name="Lui A."/>
            <person name="MacDonald P.J.P."/>
            <person name="McCowen C."/>
            <person name="Montmayeur A."/>
            <person name="Murphy C."/>
            <person name="Neiman D."/>
            <person name="Pearson M."/>
            <person name="Priest M."/>
            <person name="Roberts A."/>
            <person name="Saif S."/>
            <person name="Shea T."/>
            <person name="Sisk P."/>
            <person name="Stolte C."/>
            <person name="Sykes S."/>
            <person name="Wortman J."/>
            <person name="Nusbaum C."/>
            <person name="Birren B."/>
        </authorList>
    </citation>
    <scope>NUCLEOTIDE SEQUENCE [LARGE SCALE GENOMIC DNA]</scope>
    <source>
        <strain evidence="2 3">8TBB</strain>
    </source>
</reference>
<keyword evidence="1" id="KW-0812">Transmembrane</keyword>
<evidence type="ECO:0000313" key="3">
    <source>
        <dbReference type="Proteomes" id="UP000002648"/>
    </source>
</evidence>